<dbReference type="SUPFAM" id="SSF55008">
    <property type="entry name" value="HMA, heavy metal-associated domain"/>
    <property type="match status" value="1"/>
</dbReference>
<keyword evidence="3" id="KW-1185">Reference proteome</keyword>
<dbReference type="InterPro" id="IPR006121">
    <property type="entry name" value="HMA_dom"/>
</dbReference>
<dbReference type="GO" id="GO:0046872">
    <property type="term" value="F:metal ion binding"/>
    <property type="evidence" value="ECO:0007669"/>
    <property type="project" value="InterPro"/>
</dbReference>
<dbReference type="InterPro" id="IPR036163">
    <property type="entry name" value="HMA_dom_sf"/>
</dbReference>
<dbReference type="AlphaFoldDB" id="A0A2N0ZAM0"/>
<dbReference type="EMBL" id="PISD01000064">
    <property type="protein sequence ID" value="PKG26554.1"/>
    <property type="molecule type" value="Genomic_DNA"/>
</dbReference>
<proteinExistence type="predicted"/>
<gene>
    <name evidence="2" type="ORF">CWS20_23295</name>
</gene>
<dbReference type="CDD" id="cd00371">
    <property type="entry name" value="HMA"/>
    <property type="match status" value="1"/>
</dbReference>
<feature type="domain" description="HMA" evidence="1">
    <location>
        <begin position="1"/>
        <end position="45"/>
    </location>
</feature>
<sequence>MKKVLGVSQFNVNVKNQSATVIFDPSKTDLNSLREAIHRAGYTPKYEIVKDG</sequence>
<dbReference type="Pfam" id="PF00403">
    <property type="entry name" value="HMA"/>
    <property type="match status" value="1"/>
</dbReference>
<evidence type="ECO:0000313" key="3">
    <source>
        <dbReference type="Proteomes" id="UP000233343"/>
    </source>
</evidence>
<comment type="caution">
    <text evidence="2">The sequence shown here is derived from an EMBL/GenBank/DDBJ whole genome shotgun (WGS) entry which is preliminary data.</text>
</comment>
<evidence type="ECO:0000313" key="2">
    <source>
        <dbReference type="EMBL" id="PKG26554.1"/>
    </source>
</evidence>
<dbReference type="Proteomes" id="UP000233343">
    <property type="component" value="Unassembled WGS sequence"/>
</dbReference>
<evidence type="ECO:0000259" key="1">
    <source>
        <dbReference type="PROSITE" id="PS50846"/>
    </source>
</evidence>
<organism evidence="2 3">
    <name type="scientific">Cytobacillus horneckiae</name>
    <dbReference type="NCBI Taxonomy" id="549687"/>
    <lineage>
        <taxon>Bacteria</taxon>
        <taxon>Bacillati</taxon>
        <taxon>Bacillota</taxon>
        <taxon>Bacilli</taxon>
        <taxon>Bacillales</taxon>
        <taxon>Bacillaceae</taxon>
        <taxon>Cytobacillus</taxon>
    </lineage>
</organism>
<reference evidence="2 3" key="1">
    <citation type="journal article" date="2010" name="Int. J. Syst. Evol. Microbiol.">
        <title>Bacillus horneckiae sp. nov., isolated from a spacecraft-assembly clean room.</title>
        <authorList>
            <person name="Vaishampayan P."/>
            <person name="Probst A."/>
            <person name="Krishnamurthi S."/>
            <person name="Ghosh S."/>
            <person name="Osman S."/>
            <person name="McDowall A."/>
            <person name="Ruckmani A."/>
            <person name="Mayilraj S."/>
            <person name="Venkateswaran K."/>
        </authorList>
    </citation>
    <scope>NUCLEOTIDE SEQUENCE [LARGE SCALE GENOMIC DNA]</scope>
    <source>
        <strain evidence="3">1PO1SC</strain>
    </source>
</reference>
<dbReference type="PROSITE" id="PS50846">
    <property type="entry name" value="HMA_2"/>
    <property type="match status" value="1"/>
</dbReference>
<protein>
    <recommendedName>
        <fullName evidence="1">HMA domain-containing protein</fullName>
    </recommendedName>
</protein>
<accession>A0A2N0ZAM0</accession>
<name>A0A2N0ZAM0_9BACI</name>
<dbReference type="Gene3D" id="3.30.70.100">
    <property type="match status" value="1"/>
</dbReference>